<dbReference type="EMBL" id="SMKA01000055">
    <property type="protein sequence ID" value="TDC29728.1"/>
    <property type="molecule type" value="Genomic_DNA"/>
</dbReference>
<dbReference type="InterPro" id="IPR010662">
    <property type="entry name" value="RBBP9/YdeN"/>
</dbReference>
<dbReference type="Gene3D" id="3.40.50.1820">
    <property type="entry name" value="alpha/beta hydrolase"/>
    <property type="match status" value="1"/>
</dbReference>
<dbReference type="GO" id="GO:0016787">
    <property type="term" value="F:hydrolase activity"/>
    <property type="evidence" value="ECO:0007669"/>
    <property type="project" value="UniProtKB-KW"/>
</dbReference>
<organism evidence="1 2">
    <name type="scientific">Kribbella albertanoniae</name>
    <dbReference type="NCBI Taxonomy" id="1266829"/>
    <lineage>
        <taxon>Bacteria</taxon>
        <taxon>Bacillati</taxon>
        <taxon>Actinomycetota</taxon>
        <taxon>Actinomycetes</taxon>
        <taxon>Propionibacteriales</taxon>
        <taxon>Kribbellaceae</taxon>
        <taxon>Kribbella</taxon>
    </lineage>
</organism>
<comment type="caution">
    <text evidence="1">The sequence shown here is derived from an EMBL/GenBank/DDBJ whole genome shotgun (WGS) entry which is preliminary data.</text>
</comment>
<sequence>MRYIMVPGWNGSDAGHWQSVWEADWLPGATRIVPASWSHPDRDDWVEAIDRRVRESECDVVLVAHSLGCFAVAQWLASESGGDGRVRGAFLVAPPDQRAESFPAELLSSFMEPVAVGVPALLVASENDPYCEIDAAGRIAGEWQIPLVSAGAQGHINSDSKLEDWPLGQRLLTSFVAGLVR</sequence>
<dbReference type="Proteomes" id="UP000295075">
    <property type="component" value="Unassembled WGS sequence"/>
</dbReference>
<dbReference type="InterPro" id="IPR029058">
    <property type="entry name" value="AB_hydrolase_fold"/>
</dbReference>
<reference evidence="1 2" key="1">
    <citation type="submission" date="2019-03" db="EMBL/GenBank/DDBJ databases">
        <title>Draft genome sequences of novel Actinobacteria.</title>
        <authorList>
            <person name="Sahin N."/>
            <person name="Ay H."/>
            <person name="Saygin H."/>
        </authorList>
    </citation>
    <scope>NUCLEOTIDE SEQUENCE [LARGE SCALE GENOMIC DNA]</scope>
    <source>
        <strain evidence="1 2">JCM 30547</strain>
    </source>
</reference>
<keyword evidence="2" id="KW-1185">Reference proteome</keyword>
<dbReference type="AlphaFoldDB" id="A0A4R4Q3U9"/>
<name>A0A4R4Q3U9_9ACTN</name>
<gene>
    <name evidence="1" type="ORF">E1261_15020</name>
</gene>
<accession>A0A4R4Q3U9</accession>
<protein>
    <submittedName>
        <fullName evidence="1">Alpha/beta hydrolase</fullName>
    </submittedName>
</protein>
<dbReference type="OrthoDB" id="9804993at2"/>
<keyword evidence="1" id="KW-0378">Hydrolase</keyword>
<dbReference type="Pfam" id="PF06821">
    <property type="entry name" value="Ser_hydrolase"/>
    <property type="match status" value="1"/>
</dbReference>
<evidence type="ECO:0000313" key="1">
    <source>
        <dbReference type="EMBL" id="TDC29728.1"/>
    </source>
</evidence>
<dbReference type="SUPFAM" id="SSF53474">
    <property type="entry name" value="alpha/beta-Hydrolases"/>
    <property type="match status" value="1"/>
</dbReference>
<evidence type="ECO:0000313" key="2">
    <source>
        <dbReference type="Proteomes" id="UP000295075"/>
    </source>
</evidence>
<proteinExistence type="predicted"/>